<dbReference type="Proteomes" id="UP001199319">
    <property type="component" value="Unassembled WGS sequence"/>
</dbReference>
<protein>
    <submittedName>
        <fullName evidence="1">Uncharacterized protein</fullName>
    </submittedName>
</protein>
<dbReference type="AlphaFoldDB" id="A0AAE3DCP6"/>
<accession>A0AAE3DCP6</accession>
<sequence length="56" mass="6642">MKRIYNKFKGYTLEDCDCRYCLYYGGRRKGKVTCLSDECVCADEIRQAKKMKERSS</sequence>
<reference evidence="1" key="1">
    <citation type="submission" date="2021-10" db="EMBL/GenBank/DDBJ databases">
        <title>Anaerobic single-cell dispensing facilitates the cultivation of human gut bacteria.</title>
        <authorList>
            <person name="Afrizal A."/>
        </authorList>
    </citation>
    <scope>NUCLEOTIDE SEQUENCE</scope>
    <source>
        <strain evidence="1">CLA-AA-H272</strain>
    </source>
</reference>
<proteinExistence type="predicted"/>
<organism evidence="1 2">
    <name type="scientific">Brotocaccenecus cirricatena</name>
    <dbReference type="NCBI Taxonomy" id="3064195"/>
    <lineage>
        <taxon>Bacteria</taxon>
        <taxon>Bacillati</taxon>
        <taxon>Bacillota</taxon>
        <taxon>Clostridia</taxon>
        <taxon>Eubacteriales</taxon>
        <taxon>Oscillospiraceae</taxon>
        <taxon>Brotocaccenecus</taxon>
    </lineage>
</organism>
<evidence type="ECO:0000313" key="1">
    <source>
        <dbReference type="EMBL" id="MCC2127972.1"/>
    </source>
</evidence>
<comment type="caution">
    <text evidence="1">The sequence shown here is derived from an EMBL/GenBank/DDBJ whole genome shotgun (WGS) entry which is preliminary data.</text>
</comment>
<gene>
    <name evidence="1" type="ORF">LKD37_00300</name>
</gene>
<name>A0AAE3DCP6_9FIRM</name>
<keyword evidence="2" id="KW-1185">Reference proteome</keyword>
<evidence type="ECO:0000313" key="2">
    <source>
        <dbReference type="Proteomes" id="UP001199319"/>
    </source>
</evidence>
<dbReference type="RefSeq" id="WP_015517990.1">
    <property type="nucleotide sequence ID" value="NZ_JAJEPW010000001.1"/>
</dbReference>
<dbReference type="EMBL" id="JAJEPW010000001">
    <property type="protein sequence ID" value="MCC2127972.1"/>
    <property type="molecule type" value="Genomic_DNA"/>
</dbReference>